<comment type="caution">
    <text evidence="3">The sequence shown here is derived from an EMBL/GenBank/DDBJ whole genome shotgun (WGS) entry which is preliminary data.</text>
</comment>
<keyword evidence="2" id="KW-1133">Transmembrane helix</keyword>
<protein>
    <submittedName>
        <fullName evidence="3">Uncharacterized protein</fullName>
    </submittedName>
</protein>
<dbReference type="STRING" id="231916.A0A409VPB2"/>
<dbReference type="Gene3D" id="2.60.120.260">
    <property type="entry name" value="Galactose-binding domain-like"/>
    <property type="match status" value="2"/>
</dbReference>
<feature type="transmembrane region" description="Helical" evidence="2">
    <location>
        <begin position="306"/>
        <end position="330"/>
    </location>
</feature>
<name>A0A409VPB2_9AGAR</name>
<keyword evidence="2" id="KW-0472">Membrane</keyword>
<sequence>MPASTARQVVVDDEDPRIQYTSGQWQVLPSNKWDAQGNSGPTLFSTLHEGQSNGTFTFNFAGTAIGVFGTTAGTKTSRSWQCSVDGYGIDAQAPPSQQGLENNSLLCSAENLPDTPHNLTVTVDADAQHHFFFDYLRYTPSNVEDFEDALVFIPFSDPDIMYRGNWNEFVNATAAETKGASASIRFTGISVQWFGALSSEFPTGDSQASYSIDDGPANPLTIAWPDNGQGTQMNQRVFDTPVLPFALHNLTVEFDSVGTTSVPLTLAYLLVQNSTSVSPAVPSASSSSATTNSSSSMHGAGKKVDIAAVVGGLLGSLLFLCILVFIWFWYRRRRNAKWGRIVSNPFNRQRSIPQPIETDSISTLNLFGSPSEPQLPVRRPESQRLDKEPQASGSRPGVRNSIFTTHPANLDENASYYGGYQTWGQAKALEAAAGSRQRDSYI</sequence>
<feature type="region of interest" description="Disordered" evidence="1">
    <location>
        <begin position="369"/>
        <end position="404"/>
    </location>
</feature>
<reference evidence="3 4" key="1">
    <citation type="journal article" date="2018" name="Evol. Lett.">
        <title>Horizontal gene cluster transfer increased hallucinogenic mushroom diversity.</title>
        <authorList>
            <person name="Reynolds H.T."/>
            <person name="Vijayakumar V."/>
            <person name="Gluck-Thaler E."/>
            <person name="Korotkin H.B."/>
            <person name="Matheny P.B."/>
            <person name="Slot J.C."/>
        </authorList>
    </citation>
    <scope>NUCLEOTIDE SEQUENCE [LARGE SCALE GENOMIC DNA]</scope>
    <source>
        <strain evidence="3 4">SRW20</strain>
    </source>
</reference>
<feature type="compositionally biased region" description="Low complexity" evidence="1">
    <location>
        <begin position="278"/>
        <end position="296"/>
    </location>
</feature>
<feature type="compositionally biased region" description="Basic and acidic residues" evidence="1">
    <location>
        <begin position="378"/>
        <end position="389"/>
    </location>
</feature>
<dbReference type="AlphaFoldDB" id="A0A409VPB2"/>
<gene>
    <name evidence="3" type="ORF">CVT26_007343</name>
</gene>
<evidence type="ECO:0000256" key="1">
    <source>
        <dbReference type="SAM" id="MobiDB-lite"/>
    </source>
</evidence>
<evidence type="ECO:0000256" key="2">
    <source>
        <dbReference type="SAM" id="Phobius"/>
    </source>
</evidence>
<evidence type="ECO:0000313" key="4">
    <source>
        <dbReference type="Proteomes" id="UP000284706"/>
    </source>
</evidence>
<feature type="region of interest" description="Disordered" evidence="1">
    <location>
        <begin position="278"/>
        <end position="299"/>
    </location>
</feature>
<accession>A0A409VPB2</accession>
<proteinExistence type="predicted"/>
<keyword evidence="2" id="KW-0812">Transmembrane</keyword>
<organism evidence="3 4">
    <name type="scientific">Gymnopilus dilepis</name>
    <dbReference type="NCBI Taxonomy" id="231916"/>
    <lineage>
        <taxon>Eukaryota</taxon>
        <taxon>Fungi</taxon>
        <taxon>Dikarya</taxon>
        <taxon>Basidiomycota</taxon>
        <taxon>Agaricomycotina</taxon>
        <taxon>Agaricomycetes</taxon>
        <taxon>Agaricomycetidae</taxon>
        <taxon>Agaricales</taxon>
        <taxon>Agaricineae</taxon>
        <taxon>Hymenogastraceae</taxon>
        <taxon>Gymnopilus</taxon>
    </lineage>
</organism>
<keyword evidence="4" id="KW-1185">Reference proteome</keyword>
<dbReference type="OrthoDB" id="3052647at2759"/>
<dbReference type="InParanoid" id="A0A409VPB2"/>
<evidence type="ECO:0000313" key="3">
    <source>
        <dbReference type="EMBL" id="PPQ68059.1"/>
    </source>
</evidence>
<dbReference type="Proteomes" id="UP000284706">
    <property type="component" value="Unassembled WGS sequence"/>
</dbReference>
<dbReference type="EMBL" id="NHYE01005603">
    <property type="protein sequence ID" value="PPQ68059.1"/>
    <property type="molecule type" value="Genomic_DNA"/>
</dbReference>